<accession>A0ABZ0RZB1</accession>
<feature type="signal peptide" evidence="4">
    <location>
        <begin position="1"/>
        <end position="24"/>
    </location>
</feature>
<evidence type="ECO:0000256" key="4">
    <source>
        <dbReference type="SAM" id="SignalP"/>
    </source>
</evidence>
<evidence type="ECO:0000256" key="3">
    <source>
        <dbReference type="SAM" id="MobiDB-lite"/>
    </source>
</evidence>
<feature type="domain" description="SLH" evidence="5">
    <location>
        <begin position="394"/>
        <end position="452"/>
    </location>
</feature>
<evidence type="ECO:0000313" key="7">
    <source>
        <dbReference type="Proteomes" id="UP001322664"/>
    </source>
</evidence>
<protein>
    <submittedName>
        <fullName evidence="6">S-layer homology domain-containing protein</fullName>
    </submittedName>
</protein>
<dbReference type="Gene3D" id="1.50.10.20">
    <property type="match status" value="1"/>
</dbReference>
<dbReference type="CDD" id="cd00688">
    <property type="entry name" value="ISOPREN_C2_like"/>
    <property type="match status" value="1"/>
</dbReference>
<dbReference type="RefSeq" id="WP_319835607.1">
    <property type="nucleotide sequence ID" value="NZ_CP137624.1"/>
</dbReference>
<name>A0ABZ0RZB1_9BACI</name>
<feature type="domain" description="SLH" evidence="5">
    <location>
        <begin position="330"/>
        <end position="393"/>
    </location>
</feature>
<dbReference type="Pfam" id="PF00432">
    <property type="entry name" value="Prenyltrans"/>
    <property type="match status" value="1"/>
</dbReference>
<dbReference type="InterPro" id="IPR008930">
    <property type="entry name" value="Terpenoid_cyclase/PrenylTrfase"/>
</dbReference>
<dbReference type="SUPFAM" id="SSF48239">
    <property type="entry name" value="Terpenoid cyclases/Protein prenyltransferases"/>
    <property type="match status" value="1"/>
</dbReference>
<dbReference type="Pfam" id="PF00395">
    <property type="entry name" value="SLH"/>
    <property type="match status" value="3"/>
</dbReference>
<dbReference type="InterPro" id="IPR001330">
    <property type="entry name" value="Prenyltrans"/>
</dbReference>
<proteinExistence type="predicted"/>
<dbReference type="PANTHER" id="PTHR43308">
    <property type="entry name" value="OUTER MEMBRANE PROTEIN ALPHA-RELATED"/>
    <property type="match status" value="1"/>
</dbReference>
<evidence type="ECO:0000313" key="6">
    <source>
        <dbReference type="EMBL" id="WPK10337.1"/>
    </source>
</evidence>
<keyword evidence="7" id="KW-1185">Reference proteome</keyword>
<feature type="domain" description="SLH" evidence="5">
    <location>
        <begin position="455"/>
        <end position="512"/>
    </location>
</feature>
<dbReference type="InterPro" id="IPR051465">
    <property type="entry name" value="Cell_Envelope_Struct_Comp"/>
</dbReference>
<keyword evidence="2" id="KW-0677">Repeat</keyword>
<sequence length="512" mass="56408">MKQKLSMLLVMLYALILIVSPVSAQNVSAIEAYQTTGNYMVTKAPNPTFGNEWFIIALARGEYKVPKDYYDKYYDNVVKHVQSVKGELHSRKYTEYSRLIIALTAIGKDPTNVGGYNLVEKLSDFDKVVWQGSNGAYFALIALDTWGFELPKTATTTREKLIQHILAKQLPDGGWDLSGTKADPDMTAMALQALSTYKDRQDVKTSIDKALNTLQKLQQANGSYQSWGVTNIESAAQVITALSSLNIDVSKDQRFNSTFNSFFSFYNAKDGGFKHALTETAANGMATEQAAYTLAAYNRLVAGKTKLYDMSDTKKQPSTPEQPNKPAPPTSKVSFKDVQSHWAKADIEAAVARGLLKGYEDNTFKPNNSLTRVQAVSILVRALQLTSTSSTPFTDISAYNDETKREIAAAYEANLLVGKSNKFSPSSPISREELAVMLANAYAHQTGKAYTAAQIAPLKDIAQLSEKSQQAITFLYNFDIAQGADGSFHPTNSITRAHAAKMYVNFLKVVEQ</sequence>
<feature type="region of interest" description="Disordered" evidence="3">
    <location>
        <begin position="310"/>
        <end position="335"/>
    </location>
</feature>
<reference evidence="6 7" key="1">
    <citation type="submission" date="2023-09" db="EMBL/GenBank/DDBJ databases">
        <authorList>
            <person name="Page C.A."/>
            <person name="Perez-Diaz I.M."/>
        </authorList>
    </citation>
    <scope>NUCLEOTIDE SEQUENCE [LARGE SCALE GENOMIC DNA]</scope>
    <source>
        <strain evidence="6 7">Ll15</strain>
    </source>
</reference>
<keyword evidence="1 4" id="KW-0732">Signal</keyword>
<evidence type="ECO:0000256" key="2">
    <source>
        <dbReference type="ARBA" id="ARBA00022737"/>
    </source>
</evidence>
<evidence type="ECO:0000259" key="5">
    <source>
        <dbReference type="PROSITE" id="PS51272"/>
    </source>
</evidence>
<evidence type="ECO:0000256" key="1">
    <source>
        <dbReference type="ARBA" id="ARBA00022729"/>
    </source>
</evidence>
<organism evidence="6 7">
    <name type="scientific">Lysinibacillus louembei</name>
    <dbReference type="NCBI Taxonomy" id="1470088"/>
    <lineage>
        <taxon>Bacteria</taxon>
        <taxon>Bacillati</taxon>
        <taxon>Bacillota</taxon>
        <taxon>Bacilli</taxon>
        <taxon>Bacillales</taxon>
        <taxon>Bacillaceae</taxon>
        <taxon>Lysinibacillus</taxon>
    </lineage>
</organism>
<feature type="chain" id="PRO_5046448982" evidence="4">
    <location>
        <begin position="25"/>
        <end position="512"/>
    </location>
</feature>
<dbReference type="PROSITE" id="PS51272">
    <property type="entry name" value="SLH"/>
    <property type="match status" value="3"/>
</dbReference>
<gene>
    <name evidence="6" type="ORF">R6U77_10360</name>
</gene>
<dbReference type="EMBL" id="CP137624">
    <property type="protein sequence ID" value="WPK10337.1"/>
    <property type="molecule type" value="Genomic_DNA"/>
</dbReference>
<dbReference type="Proteomes" id="UP001322664">
    <property type="component" value="Chromosome"/>
</dbReference>
<dbReference type="InterPro" id="IPR001119">
    <property type="entry name" value="SLH_dom"/>
</dbReference>